<comment type="caution">
    <text evidence="2">The sequence shown here is derived from an EMBL/GenBank/DDBJ whole genome shotgun (WGS) entry which is preliminary data.</text>
</comment>
<evidence type="ECO:0000259" key="1">
    <source>
        <dbReference type="Pfam" id="PF20700"/>
    </source>
</evidence>
<accession>A0ABQ9GDE3</accession>
<organism evidence="2 3">
    <name type="scientific">Dryococelus australis</name>
    <dbReference type="NCBI Taxonomy" id="614101"/>
    <lineage>
        <taxon>Eukaryota</taxon>
        <taxon>Metazoa</taxon>
        <taxon>Ecdysozoa</taxon>
        <taxon>Arthropoda</taxon>
        <taxon>Hexapoda</taxon>
        <taxon>Insecta</taxon>
        <taxon>Pterygota</taxon>
        <taxon>Neoptera</taxon>
        <taxon>Polyneoptera</taxon>
        <taxon>Phasmatodea</taxon>
        <taxon>Verophasmatodea</taxon>
        <taxon>Anareolatae</taxon>
        <taxon>Phasmatidae</taxon>
        <taxon>Eurycanthinae</taxon>
        <taxon>Dryococelus</taxon>
    </lineage>
</organism>
<evidence type="ECO:0000313" key="3">
    <source>
        <dbReference type="Proteomes" id="UP001159363"/>
    </source>
</evidence>
<feature type="domain" description="Mutator-like transposase" evidence="1">
    <location>
        <begin position="2"/>
        <end position="102"/>
    </location>
</feature>
<gene>
    <name evidence="2" type="ORF">PR048_028537</name>
</gene>
<proteinExistence type="predicted"/>
<evidence type="ECO:0000313" key="2">
    <source>
        <dbReference type="EMBL" id="KAJ8869546.1"/>
    </source>
</evidence>
<sequence>MDVNSSAVSATVSTGGGHAQLEEIMSTLNIPRLLSNTFKKYHDVLASEWEKAAQREMEEAVKLEIDEARHRGYTDSDGTPLLTVIADRSWGKRSYKNKYNSLSLGW</sequence>
<name>A0ABQ9GDE3_9NEOP</name>
<dbReference type="InterPro" id="IPR049012">
    <property type="entry name" value="Mutator_transp_dom"/>
</dbReference>
<dbReference type="Pfam" id="PF20700">
    <property type="entry name" value="Mutator"/>
    <property type="match status" value="1"/>
</dbReference>
<keyword evidence="3" id="KW-1185">Reference proteome</keyword>
<dbReference type="EMBL" id="JARBHB010000013">
    <property type="protein sequence ID" value="KAJ8869546.1"/>
    <property type="molecule type" value="Genomic_DNA"/>
</dbReference>
<protein>
    <recommendedName>
        <fullName evidence="1">Mutator-like transposase domain-containing protein</fullName>
    </recommendedName>
</protein>
<reference evidence="2 3" key="1">
    <citation type="submission" date="2023-02" db="EMBL/GenBank/DDBJ databases">
        <title>LHISI_Scaffold_Assembly.</title>
        <authorList>
            <person name="Stuart O.P."/>
            <person name="Cleave R."/>
            <person name="Magrath M.J.L."/>
            <person name="Mikheyev A.S."/>
        </authorList>
    </citation>
    <scope>NUCLEOTIDE SEQUENCE [LARGE SCALE GENOMIC DNA]</scope>
    <source>
        <strain evidence="2">Daus_M_001</strain>
        <tissue evidence="2">Leg muscle</tissue>
    </source>
</reference>
<dbReference type="Proteomes" id="UP001159363">
    <property type="component" value="Chromosome 12"/>
</dbReference>